<keyword evidence="6 7" id="KW-0472">Membrane</keyword>
<dbReference type="InterPro" id="IPR017871">
    <property type="entry name" value="ABC_transporter-like_CS"/>
</dbReference>
<dbReference type="EMBL" id="CP023482">
    <property type="protein sequence ID" value="ATH97369.1"/>
    <property type="molecule type" value="Genomic_DNA"/>
</dbReference>
<dbReference type="PROSITE" id="PS50893">
    <property type="entry name" value="ABC_TRANSPORTER_2"/>
    <property type="match status" value="1"/>
</dbReference>
<dbReference type="InterPro" id="IPR003593">
    <property type="entry name" value="AAA+_ATPase"/>
</dbReference>
<evidence type="ECO:0000256" key="1">
    <source>
        <dbReference type="ARBA" id="ARBA00004651"/>
    </source>
</evidence>
<dbReference type="InterPro" id="IPR027417">
    <property type="entry name" value="P-loop_NTPase"/>
</dbReference>
<dbReference type="RefSeq" id="WP_096883422.1">
    <property type="nucleotide sequence ID" value="NZ_CP023482.1"/>
</dbReference>
<keyword evidence="11" id="KW-1185">Reference proteome</keyword>
<keyword evidence="5 7" id="KW-1133">Transmembrane helix</keyword>
<evidence type="ECO:0000256" key="2">
    <source>
        <dbReference type="ARBA" id="ARBA00022692"/>
    </source>
</evidence>
<sequence length="586" mass="62985">MTTSTIKTALWAVHQLWKYSPAVLVLYLIFVIVDSLGPALMVVAVENLVHEATARESHSQLSGAIVAAGLVFGLNSSVRSVVMTLSQILSRKTRAGMEYEFAKAMSRVPADQLMGDSLTTRARTASEAIATAASFHGTYVINSFRAVATMAFLVLALAPYSVISALVIVLATIPTLIAFTLVAKIEGQTWPLVSHEVKFGSYALNQLVYEKSAFELSSLGTGFKLARVVKQRSFKAAQLFVSAMSKSTILIVLGGLFATGLLIFALFTLASDSGLGAGVLAAGVVALISSMSATSDASYTLGSVVSGTPIVDAYRRFTNEFQGEAGEASSSDADTPRADIQSLHVRSVSYSYPHGAAKALDNISLDAEKGQLIGIVGVNGAGKTTLVRIIMGLFNPSTGDVLINGEPINCFDDVSRTSIFGLLSQEFGRYELTVRESLLLGTRRDYVCDSELWDALDAARLRKAVEDLPNKLDSQLGEQFGGVGLSGGQWQRLALARIALRNAPVWILDEPTSAIDAESERAIFDDLASGITKKDRITIVVSHRAATLRSMDQIYVIEEGQLIQSGTYLELLESPGRFREIFREEE</sequence>
<dbReference type="InterPro" id="IPR003439">
    <property type="entry name" value="ABC_transporter-like_ATP-bd"/>
</dbReference>
<accession>A0ABN5DYU9</accession>
<keyword evidence="3" id="KW-0547">Nucleotide-binding</keyword>
<feature type="transmembrane region" description="Helical" evidence="7">
    <location>
        <begin position="249"/>
        <end position="269"/>
    </location>
</feature>
<dbReference type="PANTHER" id="PTHR43394">
    <property type="entry name" value="ATP-DEPENDENT PERMEASE MDL1, MITOCHONDRIAL"/>
    <property type="match status" value="1"/>
</dbReference>
<gene>
    <name evidence="10" type="ORF">COP05_10015</name>
</gene>
<keyword evidence="4" id="KW-0067">ATP-binding</keyword>
<evidence type="ECO:0008006" key="12">
    <source>
        <dbReference type="Google" id="ProtNLM"/>
    </source>
</evidence>
<proteinExistence type="predicted"/>
<keyword evidence="2 7" id="KW-0812">Transmembrane</keyword>
<feature type="domain" description="ABC transmembrane type-1" evidence="9">
    <location>
        <begin position="22"/>
        <end position="306"/>
    </location>
</feature>
<dbReference type="InterPro" id="IPR036640">
    <property type="entry name" value="ABC1_TM_sf"/>
</dbReference>
<dbReference type="InterPro" id="IPR039421">
    <property type="entry name" value="Type_1_exporter"/>
</dbReference>
<evidence type="ECO:0000256" key="3">
    <source>
        <dbReference type="ARBA" id="ARBA00022741"/>
    </source>
</evidence>
<comment type="subcellular location">
    <subcellularLocation>
        <location evidence="1">Cell membrane</location>
        <topology evidence="1">Multi-pass membrane protein</topology>
    </subcellularLocation>
</comment>
<dbReference type="SUPFAM" id="SSF52540">
    <property type="entry name" value="P-loop containing nucleoside triphosphate hydrolases"/>
    <property type="match status" value="1"/>
</dbReference>
<dbReference type="Proteomes" id="UP000815698">
    <property type="component" value="Chromosome"/>
</dbReference>
<evidence type="ECO:0000259" key="9">
    <source>
        <dbReference type="PROSITE" id="PS50929"/>
    </source>
</evidence>
<evidence type="ECO:0000259" key="8">
    <source>
        <dbReference type="PROSITE" id="PS50893"/>
    </source>
</evidence>
<dbReference type="PROSITE" id="PS00211">
    <property type="entry name" value="ABC_TRANSPORTER_1"/>
    <property type="match status" value="1"/>
</dbReference>
<dbReference type="SUPFAM" id="SSF90123">
    <property type="entry name" value="ABC transporter transmembrane region"/>
    <property type="match status" value="1"/>
</dbReference>
<feature type="domain" description="ABC transporter" evidence="8">
    <location>
        <begin position="343"/>
        <end position="584"/>
    </location>
</feature>
<feature type="transmembrane region" description="Helical" evidence="7">
    <location>
        <begin position="275"/>
        <end position="293"/>
    </location>
</feature>
<dbReference type="SMART" id="SM00382">
    <property type="entry name" value="AAA"/>
    <property type="match status" value="1"/>
</dbReference>
<dbReference type="InterPro" id="IPR011527">
    <property type="entry name" value="ABC1_TM_dom"/>
</dbReference>
<evidence type="ECO:0000256" key="5">
    <source>
        <dbReference type="ARBA" id="ARBA00022989"/>
    </source>
</evidence>
<evidence type="ECO:0000256" key="4">
    <source>
        <dbReference type="ARBA" id="ARBA00022840"/>
    </source>
</evidence>
<feature type="transmembrane region" description="Helical" evidence="7">
    <location>
        <begin position="64"/>
        <end position="85"/>
    </location>
</feature>
<dbReference type="CDD" id="cd03228">
    <property type="entry name" value="ABCC_MRP_Like"/>
    <property type="match status" value="1"/>
</dbReference>
<reference evidence="10 11" key="1">
    <citation type="journal article" date="2016" name="Int. J. Syst. Evol. Microbiol.">
        <title>Dermabacter jinjuensis sp. nov., a novel species of the genus Dermabacter isolated from a clinical specimen.</title>
        <authorList>
            <person name="Park Y.K."/>
            <person name="Lee K.M."/>
            <person name="Lee W.K."/>
            <person name="Cho M.J."/>
            <person name="Lee H.S."/>
            <person name="Cho Y.G."/>
            <person name="Lee Y.C."/>
            <person name="Lee W.K."/>
            <person name="Seong W.K."/>
            <person name="Hwang K.J."/>
        </authorList>
    </citation>
    <scope>NUCLEOTIDE SEQUENCE [LARGE SCALE GENOMIC DNA]</scope>
    <source>
        <strain evidence="10 11">32T</strain>
    </source>
</reference>
<dbReference type="PANTHER" id="PTHR43394:SF1">
    <property type="entry name" value="ATP-BINDING CASSETTE SUB-FAMILY B MEMBER 10, MITOCHONDRIAL"/>
    <property type="match status" value="1"/>
</dbReference>
<dbReference type="Pfam" id="PF00005">
    <property type="entry name" value="ABC_tran"/>
    <property type="match status" value="1"/>
</dbReference>
<name>A0ABN5DYU9_9MICO</name>
<organism evidence="10 11">
    <name type="scientific">Dermabacter jinjuensis</name>
    <dbReference type="NCBI Taxonomy" id="1667168"/>
    <lineage>
        <taxon>Bacteria</taxon>
        <taxon>Bacillati</taxon>
        <taxon>Actinomycetota</taxon>
        <taxon>Actinomycetes</taxon>
        <taxon>Micrococcales</taxon>
        <taxon>Dermabacteraceae</taxon>
        <taxon>Dermabacter</taxon>
    </lineage>
</organism>
<evidence type="ECO:0000256" key="7">
    <source>
        <dbReference type="SAM" id="Phobius"/>
    </source>
</evidence>
<dbReference type="Gene3D" id="3.40.50.300">
    <property type="entry name" value="P-loop containing nucleotide triphosphate hydrolases"/>
    <property type="match status" value="1"/>
</dbReference>
<dbReference type="PROSITE" id="PS50929">
    <property type="entry name" value="ABC_TM1F"/>
    <property type="match status" value="1"/>
</dbReference>
<feature type="transmembrane region" description="Helical" evidence="7">
    <location>
        <begin position="21"/>
        <end position="44"/>
    </location>
</feature>
<protein>
    <recommendedName>
        <fullName evidence="12">ABC transporter ATP-binding protein</fullName>
    </recommendedName>
</protein>
<evidence type="ECO:0000256" key="6">
    <source>
        <dbReference type="ARBA" id="ARBA00023136"/>
    </source>
</evidence>
<evidence type="ECO:0000313" key="11">
    <source>
        <dbReference type="Proteomes" id="UP000815698"/>
    </source>
</evidence>
<evidence type="ECO:0000313" key="10">
    <source>
        <dbReference type="EMBL" id="ATH97369.1"/>
    </source>
</evidence>